<keyword evidence="1" id="KW-0812">Transmembrane</keyword>
<accession>A0ABR3FQS3</accession>
<evidence type="ECO:0000256" key="1">
    <source>
        <dbReference type="SAM" id="Phobius"/>
    </source>
</evidence>
<reference evidence="2 3" key="1">
    <citation type="submission" date="2024-02" db="EMBL/GenBank/DDBJ databases">
        <title>A draft genome for the cacao thread blight pathogen Marasmius crinis-equi.</title>
        <authorList>
            <person name="Cohen S.P."/>
            <person name="Baruah I.K."/>
            <person name="Amoako-Attah I."/>
            <person name="Bukari Y."/>
            <person name="Meinhardt L.W."/>
            <person name="Bailey B.A."/>
        </authorList>
    </citation>
    <scope>NUCLEOTIDE SEQUENCE [LARGE SCALE GENOMIC DNA]</scope>
    <source>
        <strain evidence="2 3">GH-76</strain>
    </source>
</reference>
<gene>
    <name evidence="2" type="ORF">V5O48_004214</name>
</gene>
<feature type="transmembrane region" description="Helical" evidence="1">
    <location>
        <begin position="28"/>
        <end position="48"/>
    </location>
</feature>
<proteinExistence type="predicted"/>
<protein>
    <submittedName>
        <fullName evidence="2">Uncharacterized protein</fullName>
    </submittedName>
</protein>
<name>A0ABR3FQS3_9AGAR</name>
<dbReference type="Proteomes" id="UP001465976">
    <property type="component" value="Unassembled WGS sequence"/>
</dbReference>
<feature type="transmembrane region" description="Helical" evidence="1">
    <location>
        <begin position="138"/>
        <end position="160"/>
    </location>
</feature>
<keyword evidence="3" id="KW-1185">Reference proteome</keyword>
<dbReference type="EMBL" id="JBAHYK010000138">
    <property type="protein sequence ID" value="KAL0577785.1"/>
    <property type="molecule type" value="Genomic_DNA"/>
</dbReference>
<organism evidence="2 3">
    <name type="scientific">Marasmius crinis-equi</name>
    <dbReference type="NCBI Taxonomy" id="585013"/>
    <lineage>
        <taxon>Eukaryota</taxon>
        <taxon>Fungi</taxon>
        <taxon>Dikarya</taxon>
        <taxon>Basidiomycota</taxon>
        <taxon>Agaricomycotina</taxon>
        <taxon>Agaricomycetes</taxon>
        <taxon>Agaricomycetidae</taxon>
        <taxon>Agaricales</taxon>
        <taxon>Marasmiineae</taxon>
        <taxon>Marasmiaceae</taxon>
        <taxon>Marasmius</taxon>
    </lineage>
</organism>
<keyword evidence="1" id="KW-1133">Transmembrane helix</keyword>
<feature type="transmembrane region" description="Helical" evidence="1">
    <location>
        <begin position="68"/>
        <end position="88"/>
    </location>
</feature>
<keyword evidence="1" id="KW-0472">Membrane</keyword>
<evidence type="ECO:0000313" key="2">
    <source>
        <dbReference type="EMBL" id="KAL0577785.1"/>
    </source>
</evidence>
<sequence length="168" mass="17544">MSAKTAKTKTKAADKSPSLGTLIKIKGYADVLVGALIAVKPVLLYQSAPMRWWNEVSGLHLSDASTAPGFNHAIACMVIAVGMGNISAARSGSAAYSSVFVSTLVWGILCLLTVATAFVDIPVDLASLGIGPGGTGEINNATVIATAMNHFLFCGLMWLLDSDRVLRF</sequence>
<feature type="transmembrane region" description="Helical" evidence="1">
    <location>
        <begin position="95"/>
        <end position="118"/>
    </location>
</feature>
<comment type="caution">
    <text evidence="2">The sequence shown here is derived from an EMBL/GenBank/DDBJ whole genome shotgun (WGS) entry which is preliminary data.</text>
</comment>
<evidence type="ECO:0000313" key="3">
    <source>
        <dbReference type="Proteomes" id="UP001465976"/>
    </source>
</evidence>